<organism evidence="1 2">
    <name type="scientific">Chryseobacterium mucoviscidosis</name>
    <dbReference type="NCBI Taxonomy" id="1945581"/>
    <lineage>
        <taxon>Bacteria</taxon>
        <taxon>Pseudomonadati</taxon>
        <taxon>Bacteroidota</taxon>
        <taxon>Flavobacteriia</taxon>
        <taxon>Flavobacteriales</taxon>
        <taxon>Weeksellaceae</taxon>
        <taxon>Chryseobacterium group</taxon>
        <taxon>Chryseobacterium</taxon>
    </lineage>
</organism>
<sequence>MVKKFKVYLQAKHIHLILYYYSQFFLYLNFNHHKLKILNRQYLSWSLLNLNKTVKLFTNNVVKLKIGLQKTF</sequence>
<evidence type="ECO:0000313" key="1">
    <source>
        <dbReference type="EMBL" id="OVE55512.1"/>
    </source>
</evidence>
<dbReference type="Proteomes" id="UP000196355">
    <property type="component" value="Unassembled WGS sequence"/>
</dbReference>
<name>A0A202BVZ7_9FLAO</name>
<keyword evidence="2" id="KW-1185">Reference proteome</keyword>
<proteinExistence type="predicted"/>
<comment type="caution">
    <text evidence="1">The sequence shown here is derived from an EMBL/GenBank/DDBJ whole genome shotgun (WGS) entry which is preliminary data.</text>
</comment>
<protein>
    <submittedName>
        <fullName evidence="1">Uncharacterized protein</fullName>
    </submittedName>
</protein>
<evidence type="ECO:0000313" key="2">
    <source>
        <dbReference type="Proteomes" id="UP000196355"/>
    </source>
</evidence>
<gene>
    <name evidence="1" type="ORF">B0E34_14865</name>
</gene>
<reference evidence="2" key="1">
    <citation type="submission" date="2017-02" db="EMBL/GenBank/DDBJ databases">
        <authorList>
            <person name="Tetz G."/>
            <person name="Tetz V."/>
        </authorList>
    </citation>
    <scope>NUCLEOTIDE SEQUENCE [LARGE SCALE GENOMIC DNA]</scope>
    <source>
        <strain evidence="2">VT16-26</strain>
    </source>
</reference>
<accession>A0A202BVZ7</accession>
<dbReference type="EMBL" id="MVAG01000128">
    <property type="protein sequence ID" value="OVE55512.1"/>
    <property type="molecule type" value="Genomic_DNA"/>
</dbReference>
<dbReference type="AlphaFoldDB" id="A0A202BVZ7"/>